<comment type="subcellular location">
    <subcellularLocation>
        <location evidence="1">Cell membrane</location>
        <topology evidence="1">Multi-pass membrane protein</topology>
    </subcellularLocation>
</comment>
<dbReference type="PANTHER" id="PTHR21716:SF53">
    <property type="entry name" value="PERMEASE PERM-RELATED"/>
    <property type="match status" value="1"/>
</dbReference>
<dbReference type="EMBL" id="CP012332">
    <property type="protein sequence ID" value="AKU91891.1"/>
    <property type="molecule type" value="Genomic_DNA"/>
</dbReference>
<dbReference type="KEGG" id="vin:AKJ08_2278"/>
<feature type="transmembrane region" description="Helical" evidence="8">
    <location>
        <begin position="347"/>
        <end position="366"/>
    </location>
</feature>
<gene>
    <name evidence="9" type="ORF">AKJ08_2278</name>
</gene>
<keyword evidence="4" id="KW-1003">Cell membrane</keyword>
<name>A0A0K1PEQ1_9BACT</name>
<dbReference type="Proteomes" id="UP000055590">
    <property type="component" value="Chromosome"/>
</dbReference>
<feature type="transmembrane region" description="Helical" evidence="8">
    <location>
        <begin position="314"/>
        <end position="335"/>
    </location>
</feature>
<evidence type="ECO:0000256" key="3">
    <source>
        <dbReference type="ARBA" id="ARBA00022448"/>
    </source>
</evidence>
<evidence type="ECO:0000256" key="4">
    <source>
        <dbReference type="ARBA" id="ARBA00022475"/>
    </source>
</evidence>
<feature type="transmembrane region" description="Helical" evidence="8">
    <location>
        <begin position="265"/>
        <end position="283"/>
    </location>
</feature>
<dbReference type="GO" id="GO:0005886">
    <property type="term" value="C:plasma membrane"/>
    <property type="evidence" value="ECO:0007669"/>
    <property type="project" value="UniProtKB-SubCell"/>
</dbReference>
<feature type="transmembrane region" description="Helical" evidence="8">
    <location>
        <begin position="372"/>
        <end position="392"/>
    </location>
</feature>
<feature type="transmembrane region" description="Helical" evidence="8">
    <location>
        <begin position="203"/>
        <end position="226"/>
    </location>
</feature>
<evidence type="ECO:0000256" key="1">
    <source>
        <dbReference type="ARBA" id="ARBA00004651"/>
    </source>
</evidence>
<keyword evidence="3" id="KW-0813">Transport</keyword>
<keyword evidence="7 8" id="KW-0472">Membrane</keyword>
<keyword evidence="6 8" id="KW-1133">Transmembrane helix</keyword>
<comment type="similarity">
    <text evidence="2">Belongs to the autoinducer-2 exporter (AI-2E) (TC 2.A.86) family.</text>
</comment>
<accession>A0A0K1PEQ1</accession>
<evidence type="ECO:0000313" key="10">
    <source>
        <dbReference type="Proteomes" id="UP000055590"/>
    </source>
</evidence>
<feature type="transmembrane region" description="Helical" evidence="8">
    <location>
        <begin position="37"/>
        <end position="66"/>
    </location>
</feature>
<feature type="transmembrane region" description="Helical" evidence="8">
    <location>
        <begin position="86"/>
        <end position="108"/>
    </location>
</feature>
<evidence type="ECO:0000256" key="7">
    <source>
        <dbReference type="ARBA" id="ARBA00023136"/>
    </source>
</evidence>
<reference evidence="9 10" key="1">
    <citation type="submission" date="2015-08" db="EMBL/GenBank/DDBJ databases">
        <authorList>
            <person name="Babu N.S."/>
            <person name="Beckwith C.J."/>
            <person name="Beseler K.G."/>
            <person name="Brison A."/>
            <person name="Carone J.V."/>
            <person name="Caskin T.P."/>
            <person name="Diamond M."/>
            <person name="Durham M.E."/>
            <person name="Foxe J.M."/>
            <person name="Go M."/>
            <person name="Henderson B.A."/>
            <person name="Jones I.B."/>
            <person name="McGettigan J.A."/>
            <person name="Micheletti S.J."/>
            <person name="Nasrallah M.E."/>
            <person name="Ortiz D."/>
            <person name="Piller C.R."/>
            <person name="Privatt S.R."/>
            <person name="Schneider S.L."/>
            <person name="Sharp S."/>
            <person name="Smith T.C."/>
            <person name="Stanton J.D."/>
            <person name="Ullery H.E."/>
            <person name="Wilson R.J."/>
            <person name="Serrano M.G."/>
            <person name="Buck G."/>
            <person name="Lee V."/>
            <person name="Wang Y."/>
            <person name="Carvalho R."/>
            <person name="Voegtly L."/>
            <person name="Shi R."/>
            <person name="Duckworth R."/>
            <person name="Johnson A."/>
            <person name="Loviza R."/>
            <person name="Walstead R."/>
            <person name="Shah Z."/>
            <person name="Kiflezghi M."/>
            <person name="Wade K."/>
            <person name="Ball S.L."/>
            <person name="Bradley K.W."/>
            <person name="Asai D.J."/>
            <person name="Bowman C.A."/>
            <person name="Russell D.A."/>
            <person name="Pope W.H."/>
            <person name="Jacobs-Sera D."/>
            <person name="Hendrix R.W."/>
            <person name="Hatfull G.F."/>
        </authorList>
    </citation>
    <scope>NUCLEOTIDE SEQUENCE [LARGE SCALE GENOMIC DNA]</scope>
    <source>
        <strain evidence="9 10">DSM 27710</strain>
    </source>
</reference>
<dbReference type="AlphaFoldDB" id="A0A0K1PEQ1"/>
<evidence type="ECO:0000313" key="9">
    <source>
        <dbReference type="EMBL" id="AKU91891.1"/>
    </source>
</evidence>
<evidence type="ECO:0000256" key="6">
    <source>
        <dbReference type="ARBA" id="ARBA00022989"/>
    </source>
</evidence>
<evidence type="ECO:0000256" key="2">
    <source>
        <dbReference type="ARBA" id="ARBA00009773"/>
    </source>
</evidence>
<dbReference type="InterPro" id="IPR002549">
    <property type="entry name" value="AI-2E-like"/>
</dbReference>
<keyword evidence="5 8" id="KW-0812">Transmembrane</keyword>
<feature type="transmembrane region" description="Helical" evidence="8">
    <location>
        <begin position="288"/>
        <end position="308"/>
    </location>
</feature>
<proteinExistence type="inferred from homology"/>
<organism evidence="9 10">
    <name type="scientific">Vulgatibacter incomptus</name>
    <dbReference type="NCBI Taxonomy" id="1391653"/>
    <lineage>
        <taxon>Bacteria</taxon>
        <taxon>Pseudomonadati</taxon>
        <taxon>Myxococcota</taxon>
        <taxon>Myxococcia</taxon>
        <taxon>Myxococcales</taxon>
        <taxon>Cystobacterineae</taxon>
        <taxon>Vulgatibacteraceae</taxon>
        <taxon>Vulgatibacter</taxon>
    </lineage>
</organism>
<dbReference type="PANTHER" id="PTHR21716">
    <property type="entry name" value="TRANSMEMBRANE PROTEIN"/>
    <property type="match status" value="1"/>
</dbReference>
<keyword evidence="10" id="KW-1185">Reference proteome</keyword>
<dbReference type="GO" id="GO:0055085">
    <property type="term" value="P:transmembrane transport"/>
    <property type="evidence" value="ECO:0007669"/>
    <property type="project" value="TreeGrafter"/>
</dbReference>
<dbReference type="Pfam" id="PF01594">
    <property type="entry name" value="AI-2E_transport"/>
    <property type="match status" value="1"/>
</dbReference>
<evidence type="ECO:0000256" key="5">
    <source>
        <dbReference type="ARBA" id="ARBA00022692"/>
    </source>
</evidence>
<protein>
    <submittedName>
        <fullName evidence="9">Permease</fullName>
    </submittedName>
</protein>
<evidence type="ECO:0000256" key="8">
    <source>
        <dbReference type="SAM" id="Phobius"/>
    </source>
</evidence>
<dbReference type="OrthoDB" id="9772136at2"/>
<sequence length="420" mass="44893">MVDPIVRGLYKFDVKPIRTVGSPSSAPSRAVLVRVAALWLAIAVALVAFRGVLFTFGGALLIAYLAEPIVTRLSSKPIGGRTLPRWAGILAVYAALFLLVYAFSIAALPQLYRELVRLVAEARELLNELTPAKISAYTRAAEEWLASRGIPIVFGDGEPLPAPSDSGPKLHFDLEATLRSIALTSSTWARTHLMEVVGVSQRIVTHLVGGIFQLFFMLMVAAFVLLDPAPIRSFFRSLVPVQWGAGFDSLLARIDDKLAGVVRGQILICLVNGALTLVGLLILKVKFALILATLATLLSFIPIFGTVISTVPIVLVALTQSFGTALGALGWVLGIHGLEAYLLNPRILGTSARIHPVVIAFALLAGERTFGFAGALFAVPVASILLAVFLHFKERADRLQAEELGADVQSDAKESAEAGS</sequence>